<dbReference type="InterPro" id="IPR010071">
    <property type="entry name" value="AA_adenyl_dom"/>
</dbReference>
<dbReference type="Gene3D" id="1.10.1200.10">
    <property type="entry name" value="ACP-like"/>
    <property type="match status" value="1"/>
</dbReference>
<dbReference type="PROSITE" id="PS50075">
    <property type="entry name" value="CARRIER"/>
    <property type="match status" value="1"/>
</dbReference>
<dbReference type="PANTHER" id="PTHR45527:SF14">
    <property type="entry name" value="PLIPASTATIN SYNTHASE SUBUNIT B"/>
    <property type="match status" value="1"/>
</dbReference>
<keyword evidence="5" id="KW-0436">Ligase</keyword>
<accession>A0A5P8WDZ5</accession>
<dbReference type="FunFam" id="3.30.559.30:FF:000001">
    <property type="entry name" value="Non-ribosomal peptide synthetase"/>
    <property type="match status" value="1"/>
</dbReference>
<keyword evidence="3" id="KW-0596">Phosphopantetheine</keyword>
<evidence type="ECO:0000313" key="7">
    <source>
        <dbReference type="EMBL" id="QFS50801.1"/>
    </source>
</evidence>
<dbReference type="KEGG" id="nsh:GXM_08295"/>
<comment type="similarity">
    <text evidence="2">Belongs to the ATP-dependent AMP-binding enzyme family.</text>
</comment>
<dbReference type="Gene3D" id="3.30.300.30">
    <property type="match status" value="1"/>
</dbReference>
<dbReference type="FunFam" id="3.30.559.10:FF:000012">
    <property type="entry name" value="Non-ribosomal peptide synthetase"/>
    <property type="match status" value="1"/>
</dbReference>
<dbReference type="SUPFAM" id="SSF56801">
    <property type="entry name" value="Acetyl-CoA synthetase-like"/>
    <property type="match status" value="1"/>
</dbReference>
<dbReference type="CDD" id="cd19531">
    <property type="entry name" value="LCL_NRPS-like"/>
    <property type="match status" value="1"/>
</dbReference>
<evidence type="ECO:0000256" key="3">
    <source>
        <dbReference type="ARBA" id="ARBA00022450"/>
    </source>
</evidence>
<dbReference type="Gene3D" id="3.30.559.10">
    <property type="entry name" value="Chloramphenicol acetyltransferase-like domain"/>
    <property type="match status" value="1"/>
</dbReference>
<dbReference type="FunFam" id="1.10.1200.10:FF:000005">
    <property type="entry name" value="Nonribosomal peptide synthetase 1"/>
    <property type="match status" value="1"/>
</dbReference>
<organism evidence="7 8">
    <name type="scientific">Nostoc sphaeroides CCNUC1</name>
    <dbReference type="NCBI Taxonomy" id="2653204"/>
    <lineage>
        <taxon>Bacteria</taxon>
        <taxon>Bacillati</taxon>
        <taxon>Cyanobacteriota</taxon>
        <taxon>Cyanophyceae</taxon>
        <taxon>Nostocales</taxon>
        <taxon>Nostocaceae</taxon>
        <taxon>Nostoc</taxon>
    </lineage>
</organism>
<dbReference type="InterPro" id="IPR020845">
    <property type="entry name" value="AMP-binding_CS"/>
</dbReference>
<dbReference type="Pfam" id="PF13193">
    <property type="entry name" value="AMP-binding_C"/>
    <property type="match status" value="1"/>
</dbReference>
<dbReference type="FunFam" id="3.40.50.12780:FF:000012">
    <property type="entry name" value="Non-ribosomal peptide synthetase"/>
    <property type="match status" value="1"/>
</dbReference>
<dbReference type="GO" id="GO:0005829">
    <property type="term" value="C:cytosol"/>
    <property type="evidence" value="ECO:0007669"/>
    <property type="project" value="TreeGrafter"/>
</dbReference>
<dbReference type="Proteomes" id="UP000326678">
    <property type="component" value="Chromosome Gxm2"/>
</dbReference>
<dbReference type="Gene3D" id="2.30.38.10">
    <property type="entry name" value="Luciferase, Domain 3"/>
    <property type="match status" value="1"/>
</dbReference>
<dbReference type="Gene3D" id="3.40.50.720">
    <property type="entry name" value="NAD(P)-binding Rossmann-like Domain"/>
    <property type="match status" value="1"/>
</dbReference>
<dbReference type="GO" id="GO:0016874">
    <property type="term" value="F:ligase activity"/>
    <property type="evidence" value="ECO:0007669"/>
    <property type="project" value="UniProtKB-KW"/>
</dbReference>
<keyword evidence="4" id="KW-0597">Phosphoprotein</keyword>
<evidence type="ECO:0000259" key="6">
    <source>
        <dbReference type="PROSITE" id="PS50075"/>
    </source>
</evidence>
<dbReference type="Pfam" id="PF07993">
    <property type="entry name" value="NAD_binding_4"/>
    <property type="match status" value="1"/>
</dbReference>
<evidence type="ECO:0000256" key="4">
    <source>
        <dbReference type="ARBA" id="ARBA00022553"/>
    </source>
</evidence>
<dbReference type="FunFam" id="2.30.38.10:FF:000001">
    <property type="entry name" value="Non-ribosomal peptide synthetase PvdI"/>
    <property type="match status" value="1"/>
</dbReference>
<dbReference type="GO" id="GO:0008610">
    <property type="term" value="P:lipid biosynthetic process"/>
    <property type="evidence" value="ECO:0007669"/>
    <property type="project" value="UniProtKB-ARBA"/>
</dbReference>
<dbReference type="InterPro" id="IPR010080">
    <property type="entry name" value="Thioester_reductase-like_dom"/>
</dbReference>
<dbReference type="InterPro" id="IPR036291">
    <property type="entry name" value="NAD(P)-bd_dom_sf"/>
</dbReference>
<dbReference type="SUPFAM" id="SSF52777">
    <property type="entry name" value="CoA-dependent acyltransferases"/>
    <property type="match status" value="2"/>
</dbReference>
<dbReference type="InterPro" id="IPR001242">
    <property type="entry name" value="Condensation_dom"/>
</dbReference>
<dbReference type="Gene3D" id="3.30.559.30">
    <property type="entry name" value="Nonribosomal peptide synthetase, condensation domain"/>
    <property type="match status" value="1"/>
</dbReference>
<dbReference type="InterPro" id="IPR036736">
    <property type="entry name" value="ACP-like_sf"/>
</dbReference>
<dbReference type="SUPFAM" id="SSF51735">
    <property type="entry name" value="NAD(P)-binding Rossmann-fold domains"/>
    <property type="match status" value="1"/>
</dbReference>
<feature type="domain" description="Carrier" evidence="6">
    <location>
        <begin position="1019"/>
        <end position="1094"/>
    </location>
</feature>
<dbReference type="PANTHER" id="PTHR45527">
    <property type="entry name" value="NONRIBOSOMAL PEPTIDE SYNTHETASE"/>
    <property type="match status" value="1"/>
</dbReference>
<dbReference type="Pfam" id="PF00501">
    <property type="entry name" value="AMP-binding"/>
    <property type="match status" value="1"/>
</dbReference>
<sequence>MSSLLQKIAELSPDKRALLLQKLNQQKGKVSQAKIQPQSRDTQNFPLSYAQQRLWFLSQLEPQSSAYNIPAAIRLTGRLNIAALENSINEIVHRHEILRTTFTVVDGEPVQVINAADKLQLPIIDLQTLSETERETEVLRQAMQDAQTPFNLEQDALLRVSLLRLSQIDHVILFTMHHIVSDGWSTGILIRELTTLYQACDRSQPCNLPQLPIQYADFAVWQRQWLQGEVLNNQVNYWKQQLGGDLPVLESPTDRPRPAIQTDRGATESFALSESVTAALKNLSQQEGVTLFMTLLAAFKVLLHRYTQQDDILVGTPIANRNRSEIEGLIGFFVNTLVLRSNLAGNPTFKELLAQVREVTLGAYAHQDLPFEQLVEELQPERDLSHSSLFQVMFILQNAPTEVLHLPDLTLDPLKIESQTANFDLTLSMVETEIGIKGGIEYNTDLFDADRISRMLGHFLTLLESIIAHPEQPISDLALLTATENQQILNTWNSNQIYVPQQCIHQLFEVQVEKTPDAVAVVFENEKITYKELNQRANKLAHYLQTQGIKPDILVGICLERSCELVVGILGILKVGGAYLPLDPAYPQERLAYMLEDAQLSAIITQEKLVNNLSIHNIQIICIDSNWEQITNQTRENPVSQVTANNLAYVIYTSGSTGKSKGVMIEHRSLVNAYLAWEEAYHLQKNATSHLQMASFSFDVFTGDLVRALCSGGKLVLCPREFLLEPEKLYQLMLQEQVDCAEFVPGVLRNLTQYLEQSQQRLDFMQLLVCGSDSWYVQEYEEFRQICSPKTRLINSFGLTEATIDSTYFETRKTNLPVEQLVPIGQPFANTEIYILDSYLQPLPVGVTGEIYIGGAGLARGYLNRPDLTAEKFIPNYFTQKTGEYIYKTGDLGRWLPDGNIELIGRVDNQVKLRGFRIELGEVEAVLGKHPMLKESVVLVREDRSKQQQLTAYIVPESAHLNQIHSSELQQFLQEKLPSYMIPSAFVMLAVFPLTPNGKIDRRALPKPNLQGIENTFIAPHTKTEIKLAQLWAEVLNVEKVGIYDNFFELGGNSLLTTKLILKIRADFQVNLPLRVLFESPTVASLAINLERYQQGESNNKLSQEHIINWNQETILDSTIYPKIPYKQPESEAKNILLTGATGFLGAFLLFELLQQTNAKIYCLVRANNSEAGNKKLQKALDSYLIWNNSFSQRIIPVMGDLSQPLFGLNEQEFQELANQIDVIYHNGAWVHHIYPYSVLKGANVLGTQEVLRFACQVQTKPVHFISTASIFSPLKGSVVTVATEADSIDNYPVPSSGYLQTKWVCEKLIKTAHKRGLPINIYRIGRVSGHSQSGVFNVNDLVYKLIIGCIQIGSVPDRDIQEDIMPVDYVSQAIIHLSKQQKYSGQAFHLVNNQLLHTNTLLQVIQSFGYQTQQLSYEDWQLKLINIAGASPEHPLYPLVPFFSEEDSDKQPVKTGSLKIDCQNAIAELSNSQIICPDIDEKLLFTYISYLAKQGFLDKK</sequence>
<dbReference type="InterPro" id="IPR045851">
    <property type="entry name" value="AMP-bd_C_sf"/>
</dbReference>
<dbReference type="PIRSF" id="PIRSF001617">
    <property type="entry name" value="Alpha-AR"/>
    <property type="match status" value="1"/>
</dbReference>
<dbReference type="InterPro" id="IPR025110">
    <property type="entry name" value="AMP-bd_C"/>
</dbReference>
<evidence type="ECO:0000256" key="1">
    <source>
        <dbReference type="ARBA" id="ARBA00001957"/>
    </source>
</evidence>
<dbReference type="InterPro" id="IPR023213">
    <property type="entry name" value="CAT-like_dom_sf"/>
</dbReference>
<protein>
    <submittedName>
        <fullName evidence="7">Non-ribosomal peptide synthetase</fullName>
    </submittedName>
</protein>
<dbReference type="NCBIfam" id="TIGR01733">
    <property type="entry name" value="AA-adenyl-dom"/>
    <property type="match status" value="1"/>
</dbReference>
<evidence type="ECO:0000313" key="8">
    <source>
        <dbReference type="Proteomes" id="UP000326678"/>
    </source>
</evidence>
<dbReference type="InterPro" id="IPR009081">
    <property type="entry name" value="PP-bd_ACP"/>
</dbReference>
<evidence type="ECO:0000256" key="5">
    <source>
        <dbReference type="ARBA" id="ARBA00022598"/>
    </source>
</evidence>
<dbReference type="Pfam" id="PF00668">
    <property type="entry name" value="Condensation"/>
    <property type="match status" value="1"/>
</dbReference>
<gene>
    <name evidence="7" type="ORF">GXM_08295</name>
</gene>
<dbReference type="GO" id="GO:0043041">
    <property type="term" value="P:amino acid activation for nonribosomal peptide biosynthetic process"/>
    <property type="evidence" value="ECO:0007669"/>
    <property type="project" value="TreeGrafter"/>
</dbReference>
<dbReference type="GO" id="GO:0031177">
    <property type="term" value="F:phosphopantetheine binding"/>
    <property type="evidence" value="ECO:0007669"/>
    <property type="project" value="TreeGrafter"/>
</dbReference>
<dbReference type="InterPro" id="IPR013120">
    <property type="entry name" value="FAR_NAD-bd"/>
</dbReference>
<dbReference type="Gene3D" id="3.40.50.980">
    <property type="match status" value="2"/>
</dbReference>
<dbReference type="GO" id="GO:0044550">
    <property type="term" value="P:secondary metabolite biosynthetic process"/>
    <property type="evidence" value="ECO:0007669"/>
    <property type="project" value="UniProtKB-ARBA"/>
</dbReference>
<dbReference type="FunFam" id="3.40.50.980:FF:000001">
    <property type="entry name" value="Non-ribosomal peptide synthetase"/>
    <property type="match status" value="1"/>
</dbReference>
<dbReference type="CDD" id="cd05235">
    <property type="entry name" value="SDR_e1"/>
    <property type="match status" value="1"/>
</dbReference>
<dbReference type="PROSITE" id="PS00455">
    <property type="entry name" value="AMP_BINDING"/>
    <property type="match status" value="1"/>
</dbReference>
<evidence type="ECO:0000256" key="2">
    <source>
        <dbReference type="ARBA" id="ARBA00006432"/>
    </source>
</evidence>
<dbReference type="Pfam" id="PF00550">
    <property type="entry name" value="PP-binding"/>
    <property type="match status" value="1"/>
</dbReference>
<comment type="cofactor">
    <cofactor evidence="1">
        <name>pantetheine 4'-phosphate</name>
        <dbReference type="ChEBI" id="CHEBI:47942"/>
    </cofactor>
</comment>
<dbReference type="RefSeq" id="WP_152591624.1">
    <property type="nucleotide sequence ID" value="NZ_CP045227.1"/>
</dbReference>
<dbReference type="NCBIfam" id="TIGR01746">
    <property type="entry name" value="Thioester-redct"/>
    <property type="match status" value="1"/>
</dbReference>
<reference evidence="7 8" key="1">
    <citation type="submission" date="2019-10" db="EMBL/GenBank/DDBJ databases">
        <title>Genomic and transcriptomic insights into the perfect genentic adaptation of a filamentous nitrogen-fixing cyanobacterium to rice fields.</title>
        <authorList>
            <person name="Chen Z."/>
        </authorList>
    </citation>
    <scope>NUCLEOTIDE SEQUENCE [LARGE SCALE GENOMIC DNA]</scope>
    <source>
        <strain evidence="7">CCNUC1</strain>
    </source>
</reference>
<name>A0A5P8WDZ5_9NOSO</name>
<dbReference type="InterPro" id="IPR000873">
    <property type="entry name" value="AMP-dep_synth/lig_dom"/>
</dbReference>
<dbReference type="CDD" id="cd05930">
    <property type="entry name" value="A_NRPS"/>
    <property type="match status" value="1"/>
</dbReference>
<keyword evidence="8" id="KW-1185">Reference proteome</keyword>
<dbReference type="EMBL" id="CP045227">
    <property type="protein sequence ID" value="QFS50801.1"/>
    <property type="molecule type" value="Genomic_DNA"/>
</dbReference>
<dbReference type="SUPFAM" id="SSF47336">
    <property type="entry name" value="ACP-like"/>
    <property type="match status" value="1"/>
</dbReference>
<proteinExistence type="inferred from homology"/>
<dbReference type="FunFam" id="3.30.300.30:FF:000010">
    <property type="entry name" value="Enterobactin synthetase component F"/>
    <property type="match status" value="1"/>
</dbReference>